<dbReference type="SUPFAM" id="SSF51004">
    <property type="entry name" value="C-terminal (heme d1) domain of cytochrome cd1-nitrite reductase"/>
    <property type="match status" value="1"/>
</dbReference>
<comment type="caution">
    <text evidence="2">The sequence shown here is derived from an EMBL/GenBank/DDBJ whole genome shotgun (WGS) entry which is preliminary data.</text>
</comment>
<dbReference type="STRING" id="1869.MB27_29435"/>
<dbReference type="InterPro" id="IPR011048">
    <property type="entry name" value="Haem_d1_sf"/>
</dbReference>
<dbReference type="EMBL" id="JRTT01000047">
    <property type="protein sequence ID" value="KHD74319.1"/>
    <property type="molecule type" value="Genomic_DNA"/>
</dbReference>
<dbReference type="AlphaFoldDB" id="A0A0A6UJ53"/>
<proteinExistence type="inferred from homology"/>
<dbReference type="InterPro" id="IPR050282">
    <property type="entry name" value="Cycloisomerase_2"/>
</dbReference>
<dbReference type="InterPro" id="IPR019405">
    <property type="entry name" value="Lactonase_7-beta_prop"/>
</dbReference>
<sequence>MGSSHEYVFVGCYTGDKGGDGDGITLLRRDPATGDLTRLGLAARTPSPSFLAQHPTLAVLYAVNELDQGTVSAFSVAPDCSLIPLAVRPTGGSDPCHLAVTPDGRHLVAANYSSGSVSVFPLDADGAPGDRTDLLTLTGKGPDAERQEGPHAHQVVPERNGADVLISDLGSDRVWRSRLDPNTGRLGLPDVAVEARPGTGPRHLLRAADGALLLVGELSGNLGWFRPAGGPALEQVGETGSSTSPGQVYPSEIVMGRDGRFVYVANRGPDTVSVFAWDGENATLIAEVPTGGVWPRHMVLLGDHLYVTNQRSQNVTVFRIDRETGIPAPQGEPTGEPTPTCLLRWNPPII</sequence>
<dbReference type="GO" id="GO:0017057">
    <property type="term" value="F:6-phosphogluconolactonase activity"/>
    <property type="evidence" value="ECO:0007669"/>
    <property type="project" value="TreeGrafter"/>
</dbReference>
<evidence type="ECO:0000313" key="3">
    <source>
        <dbReference type="Proteomes" id="UP000054537"/>
    </source>
</evidence>
<keyword evidence="3" id="KW-1185">Reference proteome</keyword>
<dbReference type="PANTHER" id="PTHR30344:SF1">
    <property type="entry name" value="6-PHOSPHOGLUCONOLACTONASE"/>
    <property type="match status" value="1"/>
</dbReference>
<dbReference type="RefSeq" id="WP_043529819.1">
    <property type="nucleotide sequence ID" value="NZ_BAABKU010000001.1"/>
</dbReference>
<reference evidence="2 3" key="1">
    <citation type="submission" date="2014-10" db="EMBL/GenBank/DDBJ databases">
        <title>Draft genome sequence of Actinoplanes utahensis NRRL 12052.</title>
        <authorList>
            <person name="Velasco-Bucheli B."/>
            <person name="del Cerro C."/>
            <person name="Hormigo D."/>
            <person name="Garcia J.L."/>
            <person name="Acebal C."/>
            <person name="Arroyo M."/>
            <person name="de la Mata I."/>
        </authorList>
    </citation>
    <scope>NUCLEOTIDE SEQUENCE [LARGE SCALE GENOMIC DNA]</scope>
    <source>
        <strain evidence="2 3">NRRL 12052</strain>
    </source>
</reference>
<evidence type="ECO:0000313" key="2">
    <source>
        <dbReference type="EMBL" id="KHD74319.1"/>
    </source>
</evidence>
<accession>A0A0A6UJ53</accession>
<gene>
    <name evidence="2" type="ORF">MB27_29435</name>
</gene>
<evidence type="ECO:0000256" key="1">
    <source>
        <dbReference type="ARBA" id="ARBA00005564"/>
    </source>
</evidence>
<dbReference type="Proteomes" id="UP000054537">
    <property type="component" value="Unassembled WGS sequence"/>
</dbReference>
<organism evidence="2 3">
    <name type="scientific">Actinoplanes utahensis</name>
    <dbReference type="NCBI Taxonomy" id="1869"/>
    <lineage>
        <taxon>Bacteria</taxon>
        <taxon>Bacillati</taxon>
        <taxon>Actinomycetota</taxon>
        <taxon>Actinomycetes</taxon>
        <taxon>Micromonosporales</taxon>
        <taxon>Micromonosporaceae</taxon>
        <taxon>Actinoplanes</taxon>
    </lineage>
</organism>
<dbReference type="eggNOG" id="COG2706">
    <property type="taxonomic scope" value="Bacteria"/>
</dbReference>
<dbReference type="Pfam" id="PF10282">
    <property type="entry name" value="Lactonase"/>
    <property type="match status" value="1"/>
</dbReference>
<protein>
    <submittedName>
        <fullName evidence="2">3-carboxymuconate cyclase</fullName>
    </submittedName>
</protein>
<name>A0A0A6UJ53_ACTUT</name>
<comment type="similarity">
    <text evidence="1">Belongs to the cycloisomerase 2 family.</text>
</comment>
<dbReference type="InterPro" id="IPR015943">
    <property type="entry name" value="WD40/YVTN_repeat-like_dom_sf"/>
</dbReference>
<dbReference type="PANTHER" id="PTHR30344">
    <property type="entry name" value="6-PHOSPHOGLUCONOLACTONASE-RELATED"/>
    <property type="match status" value="1"/>
</dbReference>
<dbReference type="Gene3D" id="2.130.10.10">
    <property type="entry name" value="YVTN repeat-like/Quinoprotein amine dehydrogenase"/>
    <property type="match status" value="1"/>
</dbReference>
<dbReference type="OrthoDB" id="9790815at2"/>